<dbReference type="InterPro" id="IPR010987">
    <property type="entry name" value="Glutathione-S-Trfase_C-like"/>
</dbReference>
<sequence>MFKLYTAPGTCALATHITLEEAGADYTAERLNFKANQQNSPDYLAINPKGRVPALVTDRGVLTETPAMLAYIAQTLPKAKLAPLDDPFAFAQVQSFNSYLCSTVHVAHAHKMRGARWATEESSFADMKQMIPKTMGACFALIEQKMLKGPWVMGEQYTVCDPYLYTVSLWLEGDSVDINATPKVADHFKRMSERPAVRKVMDAQKA</sequence>
<dbReference type="GO" id="GO:0016740">
    <property type="term" value="F:transferase activity"/>
    <property type="evidence" value="ECO:0007669"/>
    <property type="project" value="UniProtKB-KW"/>
</dbReference>
<dbReference type="EMBL" id="LUUB01000101">
    <property type="protein sequence ID" value="OAF01720.1"/>
    <property type="molecule type" value="Genomic_DNA"/>
</dbReference>
<feature type="domain" description="GST C-terminal" evidence="2">
    <location>
        <begin position="86"/>
        <end position="206"/>
    </location>
</feature>
<dbReference type="PROSITE" id="PS50404">
    <property type="entry name" value="GST_NTER"/>
    <property type="match status" value="1"/>
</dbReference>
<dbReference type="InterPro" id="IPR036249">
    <property type="entry name" value="Thioredoxin-like_sf"/>
</dbReference>
<dbReference type="CDD" id="cd03057">
    <property type="entry name" value="GST_N_Beta"/>
    <property type="match status" value="1"/>
</dbReference>
<accession>A0A176YDJ7</accession>
<feature type="domain" description="GST N-terminal" evidence="1">
    <location>
        <begin position="1"/>
        <end position="80"/>
    </location>
</feature>
<dbReference type="InterPro" id="IPR004046">
    <property type="entry name" value="GST_C"/>
</dbReference>
<evidence type="ECO:0000259" key="2">
    <source>
        <dbReference type="PROSITE" id="PS50405"/>
    </source>
</evidence>
<evidence type="ECO:0000259" key="1">
    <source>
        <dbReference type="PROSITE" id="PS50404"/>
    </source>
</evidence>
<dbReference type="SFLD" id="SFLDG01150">
    <property type="entry name" value="Main.1:_Beta-like"/>
    <property type="match status" value="1"/>
</dbReference>
<dbReference type="PANTHER" id="PTHR44051:SF8">
    <property type="entry name" value="GLUTATHIONE S-TRANSFERASE GSTA"/>
    <property type="match status" value="1"/>
</dbReference>
<evidence type="ECO:0000313" key="4">
    <source>
        <dbReference type="Proteomes" id="UP000076959"/>
    </source>
</evidence>
<dbReference type="SFLD" id="SFLDS00019">
    <property type="entry name" value="Glutathione_Transferase_(cytos"/>
    <property type="match status" value="1"/>
</dbReference>
<dbReference type="AlphaFoldDB" id="A0A176YDJ7"/>
<comment type="caution">
    <text evidence="3">The sequence shown here is derived from an EMBL/GenBank/DDBJ whole genome shotgun (WGS) entry which is preliminary data.</text>
</comment>
<dbReference type="SFLD" id="SFLDG00358">
    <property type="entry name" value="Main_(cytGST)"/>
    <property type="match status" value="1"/>
</dbReference>
<dbReference type="RefSeq" id="WP_063706979.1">
    <property type="nucleotide sequence ID" value="NZ_LUUB01000101.1"/>
</dbReference>
<name>A0A176YDJ7_9BRAD</name>
<evidence type="ECO:0000313" key="3">
    <source>
        <dbReference type="EMBL" id="OAF01720.1"/>
    </source>
</evidence>
<dbReference type="Pfam" id="PF02798">
    <property type="entry name" value="GST_N"/>
    <property type="match status" value="1"/>
</dbReference>
<dbReference type="CDD" id="cd03188">
    <property type="entry name" value="GST_C_Beta"/>
    <property type="match status" value="1"/>
</dbReference>
<proteinExistence type="predicted"/>
<dbReference type="InterPro" id="IPR004045">
    <property type="entry name" value="Glutathione_S-Trfase_N"/>
</dbReference>
<dbReference type="Gene3D" id="1.20.1050.10">
    <property type="match status" value="1"/>
</dbReference>
<gene>
    <name evidence="3" type="ORF">AYJ54_04025</name>
</gene>
<dbReference type="InterPro" id="IPR040079">
    <property type="entry name" value="Glutathione_S-Trfase"/>
</dbReference>
<dbReference type="STRING" id="1505087.AYJ54_04025"/>
<dbReference type="SUPFAM" id="SSF52833">
    <property type="entry name" value="Thioredoxin-like"/>
    <property type="match status" value="1"/>
</dbReference>
<dbReference type="Proteomes" id="UP000076959">
    <property type="component" value="Unassembled WGS sequence"/>
</dbReference>
<keyword evidence="3" id="KW-0808">Transferase</keyword>
<reference evidence="3 4" key="1">
    <citation type="submission" date="2016-03" db="EMBL/GenBank/DDBJ databases">
        <title>Draft Genome Sequence of the Strain BR 10245 (Bradyrhizobium sp.) isolated from nodules of Centrolobium paraense.</title>
        <authorList>
            <person name="Simoes-Araujo J.L.Sr."/>
            <person name="Barauna A.C."/>
            <person name="Silva K."/>
            <person name="Zilli J.E."/>
        </authorList>
    </citation>
    <scope>NUCLEOTIDE SEQUENCE [LARGE SCALE GENOMIC DNA]</scope>
    <source>
        <strain evidence="3 4">BR 10245</strain>
    </source>
</reference>
<protein>
    <submittedName>
        <fullName evidence="3">Glutathione S-transferase</fullName>
    </submittedName>
</protein>
<dbReference type="PROSITE" id="PS50405">
    <property type="entry name" value="GST_CTER"/>
    <property type="match status" value="1"/>
</dbReference>
<dbReference type="OrthoDB" id="7583243at2"/>
<organism evidence="3 4">
    <name type="scientific">Bradyrhizobium centrolobii</name>
    <dbReference type="NCBI Taxonomy" id="1505087"/>
    <lineage>
        <taxon>Bacteria</taxon>
        <taxon>Pseudomonadati</taxon>
        <taxon>Pseudomonadota</taxon>
        <taxon>Alphaproteobacteria</taxon>
        <taxon>Hyphomicrobiales</taxon>
        <taxon>Nitrobacteraceae</taxon>
        <taxon>Bradyrhizobium</taxon>
    </lineage>
</organism>
<dbReference type="Pfam" id="PF14497">
    <property type="entry name" value="GST_C_3"/>
    <property type="match status" value="1"/>
</dbReference>
<dbReference type="SUPFAM" id="SSF47616">
    <property type="entry name" value="GST C-terminal domain-like"/>
    <property type="match status" value="1"/>
</dbReference>
<dbReference type="PANTHER" id="PTHR44051">
    <property type="entry name" value="GLUTATHIONE S-TRANSFERASE-RELATED"/>
    <property type="match status" value="1"/>
</dbReference>
<dbReference type="Gene3D" id="3.40.30.10">
    <property type="entry name" value="Glutaredoxin"/>
    <property type="match status" value="1"/>
</dbReference>
<keyword evidence="4" id="KW-1185">Reference proteome</keyword>
<dbReference type="InterPro" id="IPR036282">
    <property type="entry name" value="Glutathione-S-Trfase_C_sf"/>
</dbReference>